<accession>W9QLU5</accession>
<evidence type="ECO:0000259" key="11">
    <source>
        <dbReference type="PROSITE" id="PS50011"/>
    </source>
</evidence>
<evidence type="ECO:0000256" key="9">
    <source>
        <dbReference type="PROSITE-ProRule" id="PRU10141"/>
    </source>
</evidence>
<reference evidence="13" key="1">
    <citation type="submission" date="2013-01" db="EMBL/GenBank/DDBJ databases">
        <title>Draft Genome Sequence of a Mulberry Tree, Morus notabilis C.K. Schneid.</title>
        <authorList>
            <person name="He N."/>
            <person name="Zhao S."/>
        </authorList>
    </citation>
    <scope>NUCLEOTIDE SEQUENCE</scope>
</reference>
<dbReference type="EC" id="2.7.11.25" evidence="2"/>
<dbReference type="Gene3D" id="1.10.510.10">
    <property type="entry name" value="Transferase(Phosphotransferase) domain 1"/>
    <property type="match status" value="1"/>
</dbReference>
<dbReference type="InterPro" id="IPR050538">
    <property type="entry name" value="MAP_kinase_kinase_kinase"/>
</dbReference>
<evidence type="ECO:0000256" key="1">
    <source>
        <dbReference type="ARBA" id="ARBA00006529"/>
    </source>
</evidence>
<dbReference type="Proteomes" id="UP000030645">
    <property type="component" value="Unassembled WGS sequence"/>
</dbReference>
<feature type="binding site" evidence="9">
    <location>
        <position position="258"/>
    </location>
    <ligand>
        <name>ATP</name>
        <dbReference type="ChEBI" id="CHEBI:30616"/>
    </ligand>
</feature>
<dbReference type="GO" id="GO:0004709">
    <property type="term" value="F:MAP kinase kinase kinase activity"/>
    <property type="evidence" value="ECO:0007669"/>
    <property type="project" value="UniProtKB-EC"/>
</dbReference>
<evidence type="ECO:0000313" key="12">
    <source>
        <dbReference type="EMBL" id="EXB40974.1"/>
    </source>
</evidence>
<evidence type="ECO:0000256" key="10">
    <source>
        <dbReference type="SAM" id="MobiDB-lite"/>
    </source>
</evidence>
<dbReference type="STRING" id="981085.W9QLU5"/>
<keyword evidence="5 12" id="KW-0418">Kinase</keyword>
<evidence type="ECO:0000256" key="6">
    <source>
        <dbReference type="ARBA" id="ARBA00022840"/>
    </source>
</evidence>
<keyword evidence="4 9" id="KW-0547">Nucleotide-binding</keyword>
<feature type="region of interest" description="Disordered" evidence="10">
    <location>
        <begin position="1"/>
        <end position="136"/>
    </location>
</feature>
<keyword evidence="6 9" id="KW-0067">ATP-binding</keyword>
<evidence type="ECO:0000256" key="8">
    <source>
        <dbReference type="ARBA" id="ARBA00048329"/>
    </source>
</evidence>
<evidence type="ECO:0000256" key="3">
    <source>
        <dbReference type="ARBA" id="ARBA00022679"/>
    </source>
</evidence>
<dbReference type="KEGG" id="mnt:21403595"/>
<feature type="region of interest" description="Disordered" evidence="10">
    <location>
        <begin position="152"/>
        <end position="216"/>
    </location>
</feature>
<protein>
    <recommendedName>
        <fullName evidence="2">mitogen-activated protein kinase kinase kinase</fullName>
        <ecNumber evidence="2">2.7.11.25</ecNumber>
    </recommendedName>
</protein>
<evidence type="ECO:0000256" key="7">
    <source>
        <dbReference type="ARBA" id="ARBA00047559"/>
    </source>
</evidence>
<dbReference type="OrthoDB" id="266718at2759"/>
<evidence type="ECO:0000256" key="2">
    <source>
        <dbReference type="ARBA" id="ARBA00012406"/>
    </source>
</evidence>
<proteinExistence type="inferred from homology"/>
<keyword evidence="13" id="KW-1185">Reference proteome</keyword>
<dbReference type="Pfam" id="PF00069">
    <property type="entry name" value="Pkinase"/>
    <property type="match status" value="1"/>
</dbReference>
<dbReference type="GO" id="GO:0005524">
    <property type="term" value="F:ATP binding"/>
    <property type="evidence" value="ECO:0007669"/>
    <property type="project" value="UniProtKB-UniRule"/>
</dbReference>
<evidence type="ECO:0000256" key="4">
    <source>
        <dbReference type="ARBA" id="ARBA00022741"/>
    </source>
</evidence>
<evidence type="ECO:0000256" key="5">
    <source>
        <dbReference type="ARBA" id="ARBA00022777"/>
    </source>
</evidence>
<keyword evidence="3" id="KW-0808">Transferase</keyword>
<organism evidence="12 13">
    <name type="scientific">Morus notabilis</name>
    <dbReference type="NCBI Taxonomy" id="981085"/>
    <lineage>
        <taxon>Eukaryota</taxon>
        <taxon>Viridiplantae</taxon>
        <taxon>Streptophyta</taxon>
        <taxon>Embryophyta</taxon>
        <taxon>Tracheophyta</taxon>
        <taxon>Spermatophyta</taxon>
        <taxon>Magnoliopsida</taxon>
        <taxon>eudicotyledons</taxon>
        <taxon>Gunneridae</taxon>
        <taxon>Pentapetalae</taxon>
        <taxon>rosids</taxon>
        <taxon>fabids</taxon>
        <taxon>Rosales</taxon>
        <taxon>Moraceae</taxon>
        <taxon>Moreae</taxon>
        <taxon>Morus</taxon>
    </lineage>
</organism>
<dbReference type="PANTHER" id="PTHR48016:SF8">
    <property type="entry name" value="MITOGEN-ACTIVATED PROTEIN KINASE KINASE KINASE 3"/>
    <property type="match status" value="1"/>
</dbReference>
<dbReference type="FunFam" id="1.10.510.10:FF:000186">
    <property type="entry name" value="Mitogen-activated protein kinase kinase kinase"/>
    <property type="match status" value="1"/>
</dbReference>
<dbReference type="PROSITE" id="PS00107">
    <property type="entry name" value="PROTEIN_KINASE_ATP"/>
    <property type="match status" value="1"/>
</dbReference>
<dbReference type="AlphaFoldDB" id="W9QLU5"/>
<name>W9QLU5_9ROSA</name>
<dbReference type="InterPro" id="IPR017441">
    <property type="entry name" value="Protein_kinase_ATP_BS"/>
</dbReference>
<sequence>MPAWWGRKSSKHKEENQVQPNSPSNNHHHGFFNSPARTADKRKGKEKTKSFDGVLTRGSPRRSREFSAGGGGGGGGGPSSAFSGFDSDGCRGLPLPRPSVSSTPGLGNDHGVGLGSGSASVSSVSSSGSSEDHANVHENGQFGAFRGHADAKFKTRPRSPGPGSTSPTSPLHPMLSGMSMESPTGRQEDAKSQCHRLPLPPGSPTSPSALPSIRTSGVPEVTTYTLSKWKKGRLLGRGSFGHVYTGFNSEGGQMCAIKEVRLVSDDHTSKESLKQLNQEINLLSQLSHPNIVRYYGSELIDDTLSVYLEYVSGGSIHKLLQEYGSFKEPVIQNYTRQIVSGLAYLHGRNTVHRDIKGANILVETTGEIKLADFGMAKHITNCSSMLSFKGSPYWMAPEVVMNTNGYSLAVDIWSLGCTVLEMATSKPPWSQYEGVAAIFKIGNSKDMPEIPDHLSNDAKSFVRQCLQRDPSARPTASQLLEHPFIREQTITRTANTTIMKDAFPFAFDGSRTPPVLESVVAPSSGTRSPRDNARTIASLPVSPCSSPLRQYGATHRNFFLSPPHPTFAMMGQNGYNMNAYSSYPLRSNVLYTLDPLREVPLLKAQTPGGSPRTRPI</sequence>
<dbReference type="GO" id="GO:0005737">
    <property type="term" value="C:cytoplasm"/>
    <property type="evidence" value="ECO:0007669"/>
    <property type="project" value="TreeGrafter"/>
</dbReference>
<gene>
    <name evidence="12" type="ORF">L484_020708</name>
</gene>
<dbReference type="CDD" id="cd06632">
    <property type="entry name" value="STKc_MEKK1_plant"/>
    <property type="match status" value="1"/>
</dbReference>
<feature type="domain" description="Protein kinase" evidence="11">
    <location>
        <begin position="229"/>
        <end position="485"/>
    </location>
</feature>
<evidence type="ECO:0000313" key="13">
    <source>
        <dbReference type="Proteomes" id="UP000030645"/>
    </source>
</evidence>
<dbReference type="EMBL" id="KE343785">
    <property type="protein sequence ID" value="EXB40974.1"/>
    <property type="molecule type" value="Genomic_DNA"/>
</dbReference>
<dbReference type="PROSITE" id="PS50011">
    <property type="entry name" value="PROTEIN_KINASE_DOM"/>
    <property type="match status" value="1"/>
</dbReference>
<dbReference type="PANTHER" id="PTHR48016">
    <property type="entry name" value="MAP KINASE KINASE KINASE SSK2-RELATED-RELATED"/>
    <property type="match status" value="1"/>
</dbReference>
<dbReference type="SMART" id="SM00220">
    <property type="entry name" value="S_TKc"/>
    <property type="match status" value="1"/>
</dbReference>
<comment type="catalytic activity">
    <reaction evidence="7">
        <text>L-threonyl-[protein] + ATP = O-phospho-L-threonyl-[protein] + ADP + H(+)</text>
        <dbReference type="Rhea" id="RHEA:46608"/>
        <dbReference type="Rhea" id="RHEA-COMP:11060"/>
        <dbReference type="Rhea" id="RHEA-COMP:11605"/>
        <dbReference type="ChEBI" id="CHEBI:15378"/>
        <dbReference type="ChEBI" id="CHEBI:30013"/>
        <dbReference type="ChEBI" id="CHEBI:30616"/>
        <dbReference type="ChEBI" id="CHEBI:61977"/>
        <dbReference type="ChEBI" id="CHEBI:456216"/>
        <dbReference type="EC" id="2.7.11.25"/>
    </reaction>
</comment>
<dbReference type="InterPro" id="IPR011009">
    <property type="entry name" value="Kinase-like_dom_sf"/>
</dbReference>
<feature type="compositionally biased region" description="Low complexity" evidence="10">
    <location>
        <begin position="117"/>
        <end position="129"/>
    </location>
</feature>
<dbReference type="eggNOG" id="KOG0198">
    <property type="taxonomic scope" value="Eukaryota"/>
</dbReference>
<comment type="similarity">
    <text evidence="1">Belongs to the protein kinase superfamily. STE Ser/Thr protein kinase family. MAP kinase kinase kinase subfamily.</text>
</comment>
<feature type="compositionally biased region" description="Gly residues" evidence="10">
    <location>
        <begin position="68"/>
        <end position="78"/>
    </location>
</feature>
<comment type="catalytic activity">
    <reaction evidence="8">
        <text>L-seryl-[protein] + ATP = O-phospho-L-seryl-[protein] + ADP + H(+)</text>
        <dbReference type="Rhea" id="RHEA:17989"/>
        <dbReference type="Rhea" id="RHEA-COMP:9863"/>
        <dbReference type="Rhea" id="RHEA-COMP:11604"/>
        <dbReference type="ChEBI" id="CHEBI:15378"/>
        <dbReference type="ChEBI" id="CHEBI:29999"/>
        <dbReference type="ChEBI" id="CHEBI:30616"/>
        <dbReference type="ChEBI" id="CHEBI:83421"/>
        <dbReference type="ChEBI" id="CHEBI:456216"/>
        <dbReference type="EC" id="2.7.11.25"/>
    </reaction>
</comment>
<feature type="compositionally biased region" description="Basic and acidic residues" evidence="10">
    <location>
        <begin position="38"/>
        <end position="50"/>
    </location>
</feature>
<dbReference type="SUPFAM" id="SSF56112">
    <property type="entry name" value="Protein kinase-like (PK-like)"/>
    <property type="match status" value="1"/>
</dbReference>
<dbReference type="InterPro" id="IPR000719">
    <property type="entry name" value="Prot_kinase_dom"/>
</dbReference>